<proteinExistence type="predicted"/>
<dbReference type="RefSeq" id="WP_165140733.1">
    <property type="nucleotide sequence ID" value="NZ_JAALLT010000002.1"/>
</dbReference>
<dbReference type="EMBL" id="JAALLT010000002">
    <property type="protein sequence ID" value="NGP76409.1"/>
    <property type="molecule type" value="Genomic_DNA"/>
</dbReference>
<evidence type="ECO:0000313" key="2">
    <source>
        <dbReference type="Proteomes" id="UP000473278"/>
    </source>
</evidence>
<accession>A0A6M1SMY9</accession>
<gene>
    <name evidence="1" type="ORF">G3570_07185</name>
</gene>
<comment type="caution">
    <text evidence="1">The sequence shown here is derived from an EMBL/GenBank/DDBJ whole genome shotgun (WGS) entry which is preliminary data.</text>
</comment>
<name>A0A6M1SMY9_9BACT</name>
<protein>
    <recommendedName>
        <fullName evidence="3">Deoxycytidine triphosphate deaminase</fullName>
    </recommendedName>
</protein>
<evidence type="ECO:0000313" key="1">
    <source>
        <dbReference type="EMBL" id="NGP76409.1"/>
    </source>
</evidence>
<organism evidence="1 2">
    <name type="scientific">Halalkalibaculum roseum</name>
    <dbReference type="NCBI Taxonomy" id="2709311"/>
    <lineage>
        <taxon>Bacteria</taxon>
        <taxon>Pseudomonadati</taxon>
        <taxon>Balneolota</taxon>
        <taxon>Balneolia</taxon>
        <taxon>Balneolales</taxon>
        <taxon>Balneolaceae</taxon>
        <taxon>Halalkalibaculum</taxon>
    </lineage>
</organism>
<dbReference type="AlphaFoldDB" id="A0A6M1SMY9"/>
<dbReference type="Proteomes" id="UP000473278">
    <property type="component" value="Unassembled WGS sequence"/>
</dbReference>
<evidence type="ECO:0008006" key="3">
    <source>
        <dbReference type="Google" id="ProtNLM"/>
    </source>
</evidence>
<reference evidence="1 2" key="1">
    <citation type="submission" date="2020-02" db="EMBL/GenBank/DDBJ databases">
        <title>Balneolaceae bacterium YR4-1, complete genome.</title>
        <authorList>
            <person name="Li Y."/>
            <person name="Wu S."/>
        </authorList>
    </citation>
    <scope>NUCLEOTIDE SEQUENCE [LARGE SCALE GENOMIC DNA]</scope>
    <source>
        <strain evidence="1 2">YR4-1</strain>
    </source>
</reference>
<sequence length="152" mass="16964">MFLLESDELLEHTSNIVHEDTQKQKLNLDLTISKIFSFTEAGSLDFGGSEFEEAGGKYIEPVKQSTNADYGWWILKEGTYQAIFNESLHNLEDTLVAISLHEHASKAGIIANSRILTPDHSVDEISINFQVPTNGCNIKENARFATLHLIAD</sequence>
<keyword evidence="2" id="KW-1185">Reference proteome</keyword>